<evidence type="ECO:0000256" key="3">
    <source>
        <dbReference type="ARBA" id="ARBA00022630"/>
    </source>
</evidence>
<evidence type="ECO:0000256" key="4">
    <source>
        <dbReference type="ARBA" id="ARBA00022643"/>
    </source>
</evidence>
<dbReference type="PANTHER" id="PTHR23026:SF125">
    <property type="entry name" value="OXYGEN-INSENSITIVE NAD(P)H NITROREDUCTASE"/>
    <property type="match status" value="1"/>
</dbReference>
<name>A0A6N0I268_STAHO</name>
<dbReference type="AlphaFoldDB" id="A0A6N0I268"/>
<evidence type="ECO:0000256" key="1">
    <source>
        <dbReference type="ARBA" id="ARBA00001917"/>
    </source>
</evidence>
<evidence type="ECO:0000259" key="8">
    <source>
        <dbReference type="Pfam" id="PF00881"/>
    </source>
</evidence>
<dbReference type="GO" id="GO:0046857">
    <property type="term" value="F:oxidoreductase activity, acting on other nitrogenous compounds as donors, with NAD or NADP as acceptor"/>
    <property type="evidence" value="ECO:0007669"/>
    <property type="project" value="TreeGrafter"/>
</dbReference>
<dbReference type="SUPFAM" id="SSF55469">
    <property type="entry name" value="FMN-dependent nitroreductase-like"/>
    <property type="match status" value="1"/>
</dbReference>
<evidence type="ECO:0000256" key="2">
    <source>
        <dbReference type="ARBA" id="ARBA00007118"/>
    </source>
</evidence>
<keyword evidence="6" id="KW-0560">Oxidoreductase</keyword>
<evidence type="ECO:0000256" key="5">
    <source>
        <dbReference type="ARBA" id="ARBA00022857"/>
    </source>
</evidence>
<evidence type="ECO:0000256" key="7">
    <source>
        <dbReference type="ARBA" id="ARBA00023027"/>
    </source>
</evidence>
<dbReference type="KEGG" id="shom:EGX58_06295"/>
<keyword evidence="7" id="KW-0520">NAD</keyword>
<reference evidence="9 10" key="1">
    <citation type="submission" date="2019-09" db="EMBL/GenBank/DDBJ databases">
        <title>FDA dAtabase for Regulatory Grade micrObial Sequences (FDA-ARGOS): Supporting development and validation of Infectious Disease Dx tests.</title>
        <authorList>
            <person name="Sciortino C."/>
            <person name="Tallon L."/>
            <person name="Sadzewicz L."/>
            <person name="Vavikolanu K."/>
            <person name="Mehta A."/>
            <person name="Aluvathingal J."/>
            <person name="Nadendla S."/>
            <person name="Nandy P."/>
            <person name="Geyer C."/>
            <person name="Yan Y."/>
            <person name="Sichtig H."/>
        </authorList>
    </citation>
    <scope>NUCLEOTIDE SEQUENCE [LARGE SCALE GENOMIC DNA]</scope>
    <source>
        <strain evidence="9 10">FDAARGOS_661</strain>
    </source>
</reference>
<dbReference type="CDD" id="cd02149">
    <property type="entry name" value="NfsB-like"/>
    <property type="match status" value="1"/>
</dbReference>
<gene>
    <name evidence="9" type="ORF">FOB69_03335</name>
</gene>
<dbReference type="PANTHER" id="PTHR23026">
    <property type="entry name" value="NADPH NITROREDUCTASE"/>
    <property type="match status" value="1"/>
</dbReference>
<dbReference type="Gene3D" id="3.40.109.10">
    <property type="entry name" value="NADH Oxidase"/>
    <property type="match status" value="1"/>
</dbReference>
<dbReference type="RefSeq" id="WP_080978694.1">
    <property type="nucleotide sequence ID" value="NZ_CP033732.1"/>
</dbReference>
<proteinExistence type="inferred from homology"/>
<evidence type="ECO:0000313" key="9">
    <source>
        <dbReference type="EMBL" id="QKQ28685.1"/>
    </source>
</evidence>
<dbReference type="EMBL" id="CP054550">
    <property type="protein sequence ID" value="QKQ28685.1"/>
    <property type="molecule type" value="Genomic_DNA"/>
</dbReference>
<keyword evidence="4" id="KW-0288">FMN</keyword>
<evidence type="ECO:0000313" key="10">
    <source>
        <dbReference type="Proteomes" id="UP000509636"/>
    </source>
</evidence>
<feature type="domain" description="Nitroreductase" evidence="8">
    <location>
        <begin position="16"/>
        <end position="200"/>
    </location>
</feature>
<dbReference type="InterPro" id="IPR029479">
    <property type="entry name" value="Nitroreductase"/>
</dbReference>
<evidence type="ECO:0000256" key="6">
    <source>
        <dbReference type="ARBA" id="ARBA00023002"/>
    </source>
</evidence>
<organism evidence="9 10">
    <name type="scientific">Staphylococcus hominis</name>
    <dbReference type="NCBI Taxonomy" id="1290"/>
    <lineage>
        <taxon>Bacteria</taxon>
        <taxon>Bacillati</taxon>
        <taxon>Bacillota</taxon>
        <taxon>Bacilli</taxon>
        <taxon>Bacillales</taxon>
        <taxon>Staphylococcaceae</taxon>
        <taxon>Staphylococcus</taxon>
    </lineage>
</organism>
<keyword evidence="3" id="KW-0285">Flavoprotein</keyword>
<dbReference type="InterPro" id="IPR050627">
    <property type="entry name" value="Nitroreductase/BluB"/>
</dbReference>
<dbReference type="GO" id="GO:0005829">
    <property type="term" value="C:cytosol"/>
    <property type="evidence" value="ECO:0007669"/>
    <property type="project" value="TreeGrafter"/>
</dbReference>
<dbReference type="Pfam" id="PF00881">
    <property type="entry name" value="Nitroreductase"/>
    <property type="match status" value="1"/>
</dbReference>
<dbReference type="GeneID" id="58106451"/>
<comment type="similarity">
    <text evidence="2">Belongs to the nitroreductase family.</text>
</comment>
<dbReference type="GO" id="GO:0046256">
    <property type="term" value="P:2,4,6-trinitrotoluene catabolic process"/>
    <property type="evidence" value="ECO:0007669"/>
    <property type="project" value="TreeGrafter"/>
</dbReference>
<comment type="cofactor">
    <cofactor evidence="1">
        <name>FMN</name>
        <dbReference type="ChEBI" id="CHEBI:58210"/>
    </cofactor>
</comment>
<dbReference type="InterPro" id="IPR033878">
    <property type="entry name" value="NfsB-like"/>
</dbReference>
<keyword evidence="5" id="KW-0521">NADP</keyword>
<protein>
    <submittedName>
        <fullName evidence="9">NAD(P)H-dependent oxidoreductase</fullName>
    </submittedName>
</protein>
<sequence>MTINQIQNTIIDAFKFRFATKEFDTTKKISDSEFNTILEAGRLSPSSLGLEPWRFLVIQNETLREKLIPYSSGAQKQLNSASHFVLILARKNVTPTSDYVQSFIRGIKQYEESTIPMFEDKVQGFQTRFHINDNARTILDWASKQTYIALGNMMTAAALMNIDSCPMEGFDLDGVTELLEHEGIIDSNQFAPSVMVAFGYRKENPTKPKTRQPQEDVIKWIN</sequence>
<dbReference type="Proteomes" id="UP000509636">
    <property type="component" value="Chromosome"/>
</dbReference>
<accession>A0A6N0I268</accession>
<dbReference type="InterPro" id="IPR000415">
    <property type="entry name" value="Nitroreductase-like"/>
</dbReference>